<dbReference type="RefSeq" id="WP_149831975.1">
    <property type="nucleotide sequence ID" value="NZ_VUNZ01000001.1"/>
</dbReference>
<proteinExistence type="predicted"/>
<evidence type="ECO:0000313" key="2">
    <source>
        <dbReference type="Proteomes" id="UP000323082"/>
    </source>
</evidence>
<name>A0A5B2U8P3_9FLAO</name>
<gene>
    <name evidence="1" type="ORF">FW780_02065</name>
</gene>
<accession>A0A5B2U8P3</accession>
<organism evidence="1 2">
    <name type="scientific">Chryseobacterium sediminis</name>
    <dbReference type="NCBI Taxonomy" id="1679494"/>
    <lineage>
        <taxon>Bacteria</taxon>
        <taxon>Pseudomonadati</taxon>
        <taxon>Bacteroidota</taxon>
        <taxon>Flavobacteriia</taxon>
        <taxon>Flavobacteriales</taxon>
        <taxon>Weeksellaceae</taxon>
        <taxon>Chryseobacterium group</taxon>
        <taxon>Chryseobacterium</taxon>
    </lineage>
</organism>
<protein>
    <submittedName>
        <fullName evidence="1">Uncharacterized protein</fullName>
    </submittedName>
</protein>
<reference evidence="1 2" key="1">
    <citation type="journal article" date="2015" name="Int. J. Syst. Evol. Microbiol.">
        <title>Chryseobacterium sediminis sp. nov., isolated from a river sediment.</title>
        <authorList>
            <person name="Kampfer P."/>
            <person name="Busse H.J."/>
            <person name="McInroy J.A."/>
            <person name="Glaeser S.P."/>
        </authorList>
    </citation>
    <scope>NUCLEOTIDE SEQUENCE [LARGE SCALE GENOMIC DNA]</scope>
    <source>
        <strain evidence="1 2">IMT-174</strain>
    </source>
</reference>
<comment type="caution">
    <text evidence="1">The sequence shown here is derived from an EMBL/GenBank/DDBJ whole genome shotgun (WGS) entry which is preliminary data.</text>
</comment>
<dbReference type="OrthoDB" id="1274952at2"/>
<dbReference type="EMBL" id="VUNZ01000001">
    <property type="protein sequence ID" value="KAA2223011.1"/>
    <property type="molecule type" value="Genomic_DNA"/>
</dbReference>
<dbReference type="Proteomes" id="UP000323082">
    <property type="component" value="Unassembled WGS sequence"/>
</dbReference>
<evidence type="ECO:0000313" key="1">
    <source>
        <dbReference type="EMBL" id="KAA2223011.1"/>
    </source>
</evidence>
<sequence>MKNSKYIKVSVLERLPEKKDYYHTDKGQLTFLPFAGWYRGCMKVSDPYYWLQEVPDYEDEVKQMLEDNIEKAKQNIIFCTEKNMMSTVHSWEGRLMAYRECLELLTKIKES</sequence>
<dbReference type="AlphaFoldDB" id="A0A5B2U8P3"/>